<keyword evidence="1" id="KW-0808">Transferase</keyword>
<keyword evidence="1" id="KW-0489">Methyltransferase</keyword>
<dbReference type="OrthoDB" id="9908698at2"/>
<organism evidence="1 2">
    <name type="scientific">Piscirickettsia salmonis</name>
    <dbReference type="NCBI Taxonomy" id="1238"/>
    <lineage>
        <taxon>Bacteria</taxon>
        <taxon>Pseudomonadati</taxon>
        <taxon>Pseudomonadota</taxon>
        <taxon>Gammaproteobacteria</taxon>
        <taxon>Thiotrichales</taxon>
        <taxon>Piscirickettsiaceae</taxon>
        <taxon>Piscirickettsia</taxon>
    </lineage>
</organism>
<dbReference type="RefSeq" id="WP_017377984.1">
    <property type="nucleotide sequence ID" value="NZ_CP012508.1"/>
</dbReference>
<dbReference type="EMBL" id="CP012508">
    <property type="protein sequence ID" value="ALB23476.1"/>
    <property type="molecule type" value="Genomic_DNA"/>
</dbReference>
<gene>
    <name evidence="1" type="ORF">KU39_2298</name>
</gene>
<sequence length="97" mass="10866">MKKIALPDSLPEGTIGADPIRRSDYIYPTRDGMELHTLTDNSTSEDKQVNILPLSFDFKYELAEKISEEAALLFLEEMTRSAIAPDAGKETISFMPE</sequence>
<proteinExistence type="predicted"/>
<evidence type="ECO:0000313" key="1">
    <source>
        <dbReference type="EMBL" id="ALB23476.1"/>
    </source>
</evidence>
<protein>
    <submittedName>
        <fullName evidence="1">DNA methylase N-4</fullName>
    </submittedName>
</protein>
<dbReference type="AlphaFoldDB" id="A0A1L6TDG9"/>
<dbReference type="GO" id="GO:0032259">
    <property type="term" value="P:methylation"/>
    <property type="evidence" value="ECO:0007669"/>
    <property type="project" value="UniProtKB-KW"/>
</dbReference>
<name>A0A1L6TDG9_PISSA</name>
<reference evidence="1 2" key="1">
    <citation type="journal article" date="2014" name="Genome Announc.">
        <title>Comparative Genome Analysis of Two Isolates of the Fish Pathogen Piscirickettsia salmonis from Different Hosts Reveals Major Differences in Virulence-Associated Secretion Systems.</title>
        <authorList>
            <person name="Bohle H."/>
            <person name="Henriquez P."/>
            <person name="Grothusen H."/>
            <person name="Navas E."/>
            <person name="Sandoval A."/>
            <person name="Bustamante F."/>
            <person name="Bustos P."/>
            <person name="Mancilla M."/>
        </authorList>
    </citation>
    <scope>NUCLEOTIDE SEQUENCE [LARGE SCALE GENOMIC DNA]</scope>
    <source>
        <strain evidence="2">B1-32597</strain>
    </source>
</reference>
<evidence type="ECO:0000313" key="2">
    <source>
        <dbReference type="Proteomes" id="UP000029558"/>
    </source>
</evidence>
<accession>A0A1L6TDG9</accession>
<dbReference type="Proteomes" id="UP000029558">
    <property type="component" value="Chromosome"/>
</dbReference>
<dbReference type="GO" id="GO:0008168">
    <property type="term" value="F:methyltransferase activity"/>
    <property type="evidence" value="ECO:0007669"/>
    <property type="project" value="UniProtKB-KW"/>
</dbReference>